<reference evidence="2 3" key="1">
    <citation type="submission" date="2024-07" db="EMBL/GenBank/DDBJ databases">
        <title>Active virus-host system and metabolic interactions in a Lokiarchaeon culture.</title>
        <authorList>
            <person name="Ponce Toledo R.I."/>
            <person name="Rodrigues Oliveira T."/>
            <person name="Schleper C."/>
        </authorList>
    </citation>
    <scope>NUCLEOTIDE SEQUENCE [LARGE SCALE GENOMIC DNA]</scope>
    <source>
        <strain evidence="2 3">B35</strain>
    </source>
</reference>
<dbReference type="Proteomes" id="UP001568358">
    <property type="component" value="Unassembled WGS sequence"/>
</dbReference>
<keyword evidence="3" id="KW-1185">Reference proteome</keyword>
<proteinExistence type="predicted"/>
<keyword evidence="1" id="KW-0812">Transmembrane</keyword>
<evidence type="ECO:0000256" key="1">
    <source>
        <dbReference type="SAM" id="Phobius"/>
    </source>
</evidence>
<keyword evidence="1" id="KW-1133">Transmembrane helix</keyword>
<evidence type="ECO:0000313" key="3">
    <source>
        <dbReference type="Proteomes" id="UP001568358"/>
    </source>
</evidence>
<dbReference type="RefSeq" id="WP_371150245.1">
    <property type="nucleotide sequence ID" value="NZ_JBFSOO010000003.1"/>
</dbReference>
<accession>A0ABV4JQQ4</accession>
<keyword evidence="1" id="KW-0472">Membrane</keyword>
<sequence length="153" mass="18020">MINKLKRIVRKLAIVACIVIVASMGLKIAMTRDYRGGGSYVSYSPDGKYKMDRIYLNDSEIMMLSLTDLEKQQVVLIDNIPIDWPHIQEHWEYNKKRTRCIYYNYGDEFDKLPLPPSIWDRLHAWLTIKLKDLENPKLKIVEISTRYSPVTKK</sequence>
<organism evidence="2 3">
    <name type="scientific">Halodesulfovibrio aestuarii</name>
    <dbReference type="NCBI Taxonomy" id="126333"/>
    <lineage>
        <taxon>Bacteria</taxon>
        <taxon>Pseudomonadati</taxon>
        <taxon>Thermodesulfobacteriota</taxon>
        <taxon>Desulfovibrionia</taxon>
        <taxon>Desulfovibrionales</taxon>
        <taxon>Desulfovibrionaceae</taxon>
        <taxon>Halodesulfovibrio</taxon>
    </lineage>
</organism>
<name>A0ABV4JQQ4_9BACT</name>
<protein>
    <submittedName>
        <fullName evidence="2">Uncharacterized protein</fullName>
    </submittedName>
</protein>
<evidence type="ECO:0000313" key="2">
    <source>
        <dbReference type="EMBL" id="MEZ6853086.1"/>
    </source>
</evidence>
<gene>
    <name evidence="2" type="ORF">AB2Z07_06030</name>
</gene>
<comment type="caution">
    <text evidence="2">The sequence shown here is derived from an EMBL/GenBank/DDBJ whole genome shotgun (WGS) entry which is preliminary data.</text>
</comment>
<dbReference type="EMBL" id="JBFSOO010000003">
    <property type="protein sequence ID" value="MEZ6853086.1"/>
    <property type="molecule type" value="Genomic_DNA"/>
</dbReference>
<feature type="transmembrane region" description="Helical" evidence="1">
    <location>
        <begin position="12"/>
        <end position="30"/>
    </location>
</feature>